<feature type="compositionally biased region" description="Basic residues" evidence="1">
    <location>
        <begin position="27"/>
        <end position="43"/>
    </location>
</feature>
<organism evidence="2 3">
    <name type="scientific">Blattamonas nauphoetae</name>
    <dbReference type="NCBI Taxonomy" id="2049346"/>
    <lineage>
        <taxon>Eukaryota</taxon>
        <taxon>Metamonada</taxon>
        <taxon>Preaxostyla</taxon>
        <taxon>Oxymonadida</taxon>
        <taxon>Blattamonas</taxon>
    </lineage>
</organism>
<comment type="caution">
    <text evidence="2">The sequence shown here is derived from an EMBL/GenBank/DDBJ whole genome shotgun (WGS) entry which is preliminary data.</text>
</comment>
<feature type="region of interest" description="Disordered" evidence="1">
    <location>
        <begin position="1"/>
        <end position="59"/>
    </location>
</feature>
<sequence>MEREDVGTSEKEESDRTSFRQPVSFRSFHRRHPKHVSKRRHHDRRSDRRANTLHTSSKHSHNTLQFFEFETILPRVYIPHRTSFSDYARRRERIQSINSISLFTPSSLLTIFSQTAI</sequence>
<evidence type="ECO:0000313" key="2">
    <source>
        <dbReference type="EMBL" id="KAK2962119.1"/>
    </source>
</evidence>
<gene>
    <name evidence="2" type="ORF">BLNAU_2779</name>
</gene>
<name>A0ABQ9YEU5_9EUKA</name>
<dbReference type="EMBL" id="JARBJD010000012">
    <property type="protein sequence ID" value="KAK2962119.1"/>
    <property type="molecule type" value="Genomic_DNA"/>
</dbReference>
<accession>A0ABQ9YEU5</accession>
<evidence type="ECO:0000313" key="3">
    <source>
        <dbReference type="Proteomes" id="UP001281761"/>
    </source>
</evidence>
<protein>
    <submittedName>
        <fullName evidence="2">Uncharacterized protein</fullName>
    </submittedName>
</protein>
<keyword evidence="3" id="KW-1185">Reference proteome</keyword>
<dbReference type="Proteomes" id="UP001281761">
    <property type="component" value="Unassembled WGS sequence"/>
</dbReference>
<feature type="compositionally biased region" description="Basic and acidic residues" evidence="1">
    <location>
        <begin position="1"/>
        <end position="18"/>
    </location>
</feature>
<reference evidence="2 3" key="1">
    <citation type="journal article" date="2022" name="bioRxiv">
        <title>Genomics of Preaxostyla Flagellates Illuminates Evolutionary Transitions and the Path Towards Mitochondrial Loss.</title>
        <authorList>
            <person name="Novak L.V.F."/>
            <person name="Treitli S.C."/>
            <person name="Pyrih J."/>
            <person name="Halakuc P."/>
            <person name="Pipaliya S.V."/>
            <person name="Vacek V."/>
            <person name="Brzon O."/>
            <person name="Soukal P."/>
            <person name="Eme L."/>
            <person name="Dacks J.B."/>
            <person name="Karnkowska A."/>
            <person name="Elias M."/>
            <person name="Hampl V."/>
        </authorList>
    </citation>
    <scope>NUCLEOTIDE SEQUENCE [LARGE SCALE GENOMIC DNA]</scope>
    <source>
        <strain evidence="2">NAU3</strain>
        <tissue evidence="2">Gut</tissue>
    </source>
</reference>
<evidence type="ECO:0000256" key="1">
    <source>
        <dbReference type="SAM" id="MobiDB-lite"/>
    </source>
</evidence>
<proteinExistence type="predicted"/>